<dbReference type="SUPFAM" id="SSF56300">
    <property type="entry name" value="Metallo-dependent phosphatases"/>
    <property type="match status" value="1"/>
</dbReference>
<feature type="domain" description="Calcineurin-like phosphoesterase" evidence="1">
    <location>
        <begin position="17"/>
        <end position="140"/>
    </location>
</feature>
<gene>
    <name evidence="3" type="ORF">GTQ55_14260</name>
    <name evidence="2" type="ORF">HNQ53_002619</name>
</gene>
<dbReference type="Pfam" id="PF00149">
    <property type="entry name" value="Metallophos"/>
    <property type="match status" value="1"/>
</dbReference>
<sequence length="271" mass="30139">MSIYRKIQKNHAGRDFVVGDVHGHLKQLQKQLDALGFDTTSDRLFCLGDVVDRGPDSIAMLDLIDQKSVFSILGNHEAMMIAGFESPADVQLHFANGGEWFYDLNRSEQSRLVDKVRQWPWAMAIDTGQGTAGLVHADVPDSSWEKVEKLTQFAAKAWAAGAAMSEPHIATAAQPLLWNRGLIRRLYRDVLGLDRGKMTDAEYEDAFRQWTAKLADADSEQCRPFRISGIDSVYLGHSYVPVATSIGDCRFLDSFRGEAGEELSVVCINSD</sequence>
<dbReference type="GO" id="GO:0005737">
    <property type="term" value="C:cytoplasm"/>
    <property type="evidence" value="ECO:0007669"/>
    <property type="project" value="TreeGrafter"/>
</dbReference>
<reference evidence="2 5" key="2">
    <citation type="submission" date="2020-08" db="EMBL/GenBank/DDBJ databases">
        <title>Genomic Encyclopedia of Type Strains, Phase IV (KMG-IV): sequencing the most valuable type-strain genomes for metagenomic binning, comparative biology and taxonomic classification.</title>
        <authorList>
            <person name="Goeker M."/>
        </authorList>
    </citation>
    <scope>NUCLEOTIDE SEQUENCE [LARGE SCALE GENOMIC DNA]</scope>
    <source>
        <strain evidence="2 5">DSM 11525</strain>
    </source>
</reference>
<name>A0A6P1TER0_9GAMM</name>
<protein>
    <submittedName>
        <fullName evidence="2">Phosphodiesterase</fullName>
    </submittedName>
</protein>
<dbReference type="InterPro" id="IPR029052">
    <property type="entry name" value="Metallo-depent_PP-like"/>
</dbReference>
<dbReference type="InterPro" id="IPR004843">
    <property type="entry name" value="Calcineurin-like_PHP"/>
</dbReference>
<dbReference type="EMBL" id="CP047491">
    <property type="protein sequence ID" value="QHQ40030.1"/>
    <property type="molecule type" value="Genomic_DNA"/>
</dbReference>
<dbReference type="Gene3D" id="3.60.21.10">
    <property type="match status" value="1"/>
</dbReference>
<dbReference type="GO" id="GO:0016791">
    <property type="term" value="F:phosphatase activity"/>
    <property type="evidence" value="ECO:0007669"/>
    <property type="project" value="TreeGrafter"/>
</dbReference>
<dbReference type="Proteomes" id="UP000464675">
    <property type="component" value="Chromosome"/>
</dbReference>
<evidence type="ECO:0000259" key="1">
    <source>
        <dbReference type="Pfam" id="PF00149"/>
    </source>
</evidence>
<evidence type="ECO:0000313" key="2">
    <source>
        <dbReference type="EMBL" id="MBB5212394.1"/>
    </source>
</evidence>
<dbReference type="OrthoDB" id="5296354at2"/>
<accession>A0A6P1TER0</accession>
<dbReference type="RefSeq" id="WP_161859342.1">
    <property type="nucleotide sequence ID" value="NZ_CP047491.1"/>
</dbReference>
<organism evidence="2 5">
    <name type="scientific">Microbulbifer hydrolyticus</name>
    <dbReference type="NCBI Taxonomy" id="48074"/>
    <lineage>
        <taxon>Bacteria</taxon>
        <taxon>Pseudomonadati</taxon>
        <taxon>Pseudomonadota</taxon>
        <taxon>Gammaproteobacteria</taxon>
        <taxon>Cellvibrionales</taxon>
        <taxon>Microbulbiferaceae</taxon>
        <taxon>Microbulbifer</taxon>
    </lineage>
</organism>
<dbReference type="AlphaFoldDB" id="A0A6P1TER0"/>
<evidence type="ECO:0000313" key="5">
    <source>
        <dbReference type="Proteomes" id="UP000563601"/>
    </source>
</evidence>
<keyword evidence="4" id="KW-1185">Reference proteome</keyword>
<evidence type="ECO:0000313" key="3">
    <source>
        <dbReference type="EMBL" id="QHQ40030.1"/>
    </source>
</evidence>
<evidence type="ECO:0000313" key="4">
    <source>
        <dbReference type="Proteomes" id="UP000464675"/>
    </source>
</evidence>
<dbReference type="PANTHER" id="PTHR42850">
    <property type="entry name" value="METALLOPHOSPHOESTERASE"/>
    <property type="match status" value="1"/>
</dbReference>
<reference evidence="3 4" key="1">
    <citation type="submission" date="2020-01" db="EMBL/GenBank/DDBJ databases">
        <title>The possibility of degradation of plastic by Microbulbifer hydrolyticus IRE-31.</title>
        <authorList>
            <person name="Liu L."/>
        </authorList>
    </citation>
    <scope>NUCLEOTIDE SEQUENCE [LARGE SCALE GENOMIC DNA]</scope>
    <source>
        <strain evidence="3 4">IRE-31</strain>
    </source>
</reference>
<dbReference type="InterPro" id="IPR050126">
    <property type="entry name" value="Ap4A_hydrolase"/>
</dbReference>
<proteinExistence type="predicted"/>
<dbReference type="Proteomes" id="UP000563601">
    <property type="component" value="Unassembled WGS sequence"/>
</dbReference>
<dbReference type="EMBL" id="JACHHR010000003">
    <property type="protein sequence ID" value="MBB5212394.1"/>
    <property type="molecule type" value="Genomic_DNA"/>
</dbReference>